<proteinExistence type="predicted"/>
<evidence type="ECO:0000313" key="2">
    <source>
        <dbReference type="Proteomes" id="UP001234297"/>
    </source>
</evidence>
<gene>
    <name evidence="1" type="ORF">MRB53_017783</name>
</gene>
<sequence length="280" mass="31840">MKLLQLWERSSFAFAFITIPIKITTQLGELFSVKTDLETSLSKLERERLKEVANVWWVLGDGVFQWDDRHDSCLLRKVLRWILQKQGAVDGWTAFIDGLAVFAISVESRLNSGEESNIYLFRHNSQNHSISCQGFVLLSVTLTTMIEPRCTVGIAQAGTKMHDKNLAEDMMELRKVWTAVMMEKCRFKNEAVACPKPRRRHVRQSVMDNDLKLAAELSDILADKASPPFYAGSPPIRSSNPLIQDAYFQEQRVSESVSPFCEGLDGINRKRRAQSVLMKA</sequence>
<organism evidence="1 2">
    <name type="scientific">Persea americana</name>
    <name type="common">Avocado</name>
    <dbReference type="NCBI Taxonomy" id="3435"/>
    <lineage>
        <taxon>Eukaryota</taxon>
        <taxon>Viridiplantae</taxon>
        <taxon>Streptophyta</taxon>
        <taxon>Embryophyta</taxon>
        <taxon>Tracheophyta</taxon>
        <taxon>Spermatophyta</taxon>
        <taxon>Magnoliopsida</taxon>
        <taxon>Magnoliidae</taxon>
        <taxon>Laurales</taxon>
        <taxon>Lauraceae</taxon>
        <taxon>Persea</taxon>
    </lineage>
</organism>
<reference evidence="1 2" key="1">
    <citation type="journal article" date="2022" name="Hortic Res">
        <title>A haplotype resolved chromosomal level avocado genome allows analysis of novel avocado genes.</title>
        <authorList>
            <person name="Nath O."/>
            <person name="Fletcher S.J."/>
            <person name="Hayward A."/>
            <person name="Shaw L.M."/>
            <person name="Masouleh A.K."/>
            <person name="Furtado A."/>
            <person name="Henry R.J."/>
            <person name="Mitter N."/>
        </authorList>
    </citation>
    <scope>NUCLEOTIDE SEQUENCE [LARGE SCALE GENOMIC DNA]</scope>
    <source>
        <strain evidence="2">cv. Hass</strain>
    </source>
</reference>
<evidence type="ECO:0000313" key="1">
    <source>
        <dbReference type="EMBL" id="KAJ8641089.1"/>
    </source>
</evidence>
<comment type="caution">
    <text evidence="1">The sequence shown here is derived from an EMBL/GenBank/DDBJ whole genome shotgun (WGS) entry which is preliminary data.</text>
</comment>
<name>A0ACC2M664_PERAE</name>
<dbReference type="Proteomes" id="UP001234297">
    <property type="component" value="Chromosome 5"/>
</dbReference>
<dbReference type="EMBL" id="CM056813">
    <property type="protein sequence ID" value="KAJ8641089.1"/>
    <property type="molecule type" value="Genomic_DNA"/>
</dbReference>
<protein>
    <submittedName>
        <fullName evidence="1">Uncharacterized protein</fullName>
    </submittedName>
</protein>
<accession>A0ACC2M664</accession>
<keyword evidence="2" id="KW-1185">Reference proteome</keyword>